<feature type="chain" id="PRO_5039120020" evidence="4">
    <location>
        <begin position="22"/>
        <end position="376"/>
    </location>
</feature>
<evidence type="ECO:0000256" key="2">
    <source>
        <dbReference type="ARBA" id="ARBA00007639"/>
    </source>
</evidence>
<sequence>MKKRLLSVLICAAMAATLLSACGKKESGAGKETSSQETNADTKSSGGEETKSGDISVTFVPKLSGNAFFESANVGAQEYAKKVGGYSVKYDGNPEASVANQVAIINNAISQGSNGVCVSSVDATGLDAAMKKAKEAGLAVVTWDSDVSGDARSLMVSQGTPEQLGQMLVDMAAEGMEDPNAEGITYAWHYSQATVADQNSWQVAGEAYIKEKYPNWTNVAPNNYYSEQDAEKAISVGESILTAHPDITAIICNDSTALPGQAQAAQNLGLTSKDVVITGFAAPNSMKDYCRAGIIERWGLWDCQIQGAMGTYLAYWLAAGNTFKVGDKIDIPEIGTVEVMPNTVLDPKAYTADDSGVVLLPERTVFDINNMDNYDF</sequence>
<feature type="region of interest" description="Disordered" evidence="3">
    <location>
        <begin position="25"/>
        <end position="53"/>
    </location>
</feature>
<dbReference type="InterPro" id="IPR025997">
    <property type="entry name" value="SBP_2_dom"/>
</dbReference>
<evidence type="ECO:0000256" key="3">
    <source>
        <dbReference type="SAM" id="MobiDB-lite"/>
    </source>
</evidence>
<gene>
    <name evidence="6" type="ORF">SAMN04489757_10230</name>
</gene>
<dbReference type="STRING" id="1527.SAMN04489757_10230"/>
<proteinExistence type="inferred from homology"/>
<feature type="compositionally biased region" description="Polar residues" evidence="3">
    <location>
        <begin position="32"/>
        <end position="45"/>
    </location>
</feature>
<dbReference type="Proteomes" id="UP000198806">
    <property type="component" value="Unassembled WGS sequence"/>
</dbReference>
<evidence type="ECO:0000256" key="4">
    <source>
        <dbReference type="SAM" id="SignalP"/>
    </source>
</evidence>
<dbReference type="RefSeq" id="WP_091683830.1">
    <property type="nucleotide sequence ID" value="NZ_BAABFM010000017.1"/>
</dbReference>
<organism evidence="6 7">
    <name type="scientific">Anaerocolumna aminovalerica</name>
    <dbReference type="NCBI Taxonomy" id="1527"/>
    <lineage>
        <taxon>Bacteria</taxon>
        <taxon>Bacillati</taxon>
        <taxon>Bacillota</taxon>
        <taxon>Clostridia</taxon>
        <taxon>Lachnospirales</taxon>
        <taxon>Lachnospiraceae</taxon>
        <taxon>Anaerocolumna</taxon>
    </lineage>
</organism>
<keyword evidence="7" id="KW-1185">Reference proteome</keyword>
<dbReference type="PROSITE" id="PS51257">
    <property type="entry name" value="PROKAR_LIPOPROTEIN"/>
    <property type="match status" value="1"/>
</dbReference>
<dbReference type="Pfam" id="PF13407">
    <property type="entry name" value="Peripla_BP_4"/>
    <property type="match status" value="1"/>
</dbReference>
<protein>
    <submittedName>
        <fullName evidence="6">AI-2 transport system substrate-binding protein</fullName>
    </submittedName>
</protein>
<evidence type="ECO:0000256" key="1">
    <source>
        <dbReference type="ARBA" id="ARBA00004196"/>
    </source>
</evidence>
<feature type="domain" description="Periplasmic binding protein" evidence="5">
    <location>
        <begin position="58"/>
        <end position="321"/>
    </location>
</feature>
<dbReference type="Gene3D" id="3.40.50.2300">
    <property type="match status" value="2"/>
</dbReference>
<dbReference type="PANTHER" id="PTHR30036:SF7">
    <property type="entry name" value="ABC TRANSPORTER PERIPLASMIC-BINDING PROTEIN YPHF"/>
    <property type="match status" value="1"/>
</dbReference>
<dbReference type="PANTHER" id="PTHR30036">
    <property type="entry name" value="D-XYLOSE-BINDING PERIPLASMIC PROTEIN"/>
    <property type="match status" value="1"/>
</dbReference>
<dbReference type="AlphaFoldDB" id="A0A1I5C036"/>
<name>A0A1I5C036_9FIRM</name>
<comment type="subcellular location">
    <subcellularLocation>
        <location evidence="1">Cell envelope</location>
    </subcellularLocation>
</comment>
<evidence type="ECO:0000259" key="5">
    <source>
        <dbReference type="Pfam" id="PF13407"/>
    </source>
</evidence>
<accession>A0A1I5C036</accession>
<dbReference type="OrthoDB" id="9795981at2"/>
<reference evidence="6 7" key="1">
    <citation type="submission" date="2016-10" db="EMBL/GenBank/DDBJ databases">
        <authorList>
            <person name="de Groot N.N."/>
        </authorList>
    </citation>
    <scope>NUCLEOTIDE SEQUENCE [LARGE SCALE GENOMIC DNA]</scope>
    <source>
        <strain evidence="6 7">DSM 1283</strain>
    </source>
</reference>
<comment type="similarity">
    <text evidence="2">Belongs to the bacterial solute-binding protein 2 family.</text>
</comment>
<dbReference type="InterPro" id="IPR050555">
    <property type="entry name" value="Bact_Solute-Bind_Prot2"/>
</dbReference>
<evidence type="ECO:0000313" key="7">
    <source>
        <dbReference type="Proteomes" id="UP000198806"/>
    </source>
</evidence>
<dbReference type="EMBL" id="FOWD01000002">
    <property type="protein sequence ID" value="SFN80262.1"/>
    <property type="molecule type" value="Genomic_DNA"/>
</dbReference>
<dbReference type="InterPro" id="IPR028082">
    <property type="entry name" value="Peripla_BP_I"/>
</dbReference>
<keyword evidence="4" id="KW-0732">Signal</keyword>
<feature type="signal peptide" evidence="4">
    <location>
        <begin position="1"/>
        <end position="21"/>
    </location>
</feature>
<dbReference type="GO" id="GO:0030288">
    <property type="term" value="C:outer membrane-bounded periplasmic space"/>
    <property type="evidence" value="ECO:0007669"/>
    <property type="project" value="TreeGrafter"/>
</dbReference>
<dbReference type="SUPFAM" id="SSF53822">
    <property type="entry name" value="Periplasmic binding protein-like I"/>
    <property type="match status" value="1"/>
</dbReference>
<dbReference type="GO" id="GO:0030246">
    <property type="term" value="F:carbohydrate binding"/>
    <property type="evidence" value="ECO:0007669"/>
    <property type="project" value="TreeGrafter"/>
</dbReference>
<evidence type="ECO:0000313" key="6">
    <source>
        <dbReference type="EMBL" id="SFN80262.1"/>
    </source>
</evidence>